<sequence length="19" mass="2069">MVGTLKAAKHKKISMSPQL</sequence>
<protein>
    <submittedName>
        <fullName evidence="1">Uncharacterized protein</fullName>
    </submittedName>
</protein>
<dbReference type="Proteomes" id="UP001162483">
    <property type="component" value="Unassembled WGS sequence"/>
</dbReference>
<evidence type="ECO:0000313" key="1">
    <source>
        <dbReference type="EMBL" id="CAI9585283.1"/>
    </source>
</evidence>
<keyword evidence="2" id="KW-1185">Reference proteome</keyword>
<dbReference type="EMBL" id="CATNWA010015633">
    <property type="protein sequence ID" value="CAI9585283.1"/>
    <property type="molecule type" value="Genomic_DNA"/>
</dbReference>
<gene>
    <name evidence="1" type="ORF">SPARVUS_LOCUS10156939</name>
</gene>
<organism evidence="1 2">
    <name type="scientific">Staurois parvus</name>
    <dbReference type="NCBI Taxonomy" id="386267"/>
    <lineage>
        <taxon>Eukaryota</taxon>
        <taxon>Metazoa</taxon>
        <taxon>Chordata</taxon>
        <taxon>Craniata</taxon>
        <taxon>Vertebrata</taxon>
        <taxon>Euteleostomi</taxon>
        <taxon>Amphibia</taxon>
        <taxon>Batrachia</taxon>
        <taxon>Anura</taxon>
        <taxon>Neobatrachia</taxon>
        <taxon>Ranoidea</taxon>
        <taxon>Ranidae</taxon>
        <taxon>Staurois</taxon>
    </lineage>
</organism>
<evidence type="ECO:0000313" key="2">
    <source>
        <dbReference type="Proteomes" id="UP001162483"/>
    </source>
</evidence>
<accession>A0ABN9EKN9</accession>
<proteinExistence type="predicted"/>
<name>A0ABN9EKN9_9NEOB</name>
<reference evidence="1" key="1">
    <citation type="submission" date="2023-05" db="EMBL/GenBank/DDBJ databases">
        <authorList>
            <person name="Stuckert A."/>
        </authorList>
    </citation>
    <scope>NUCLEOTIDE SEQUENCE</scope>
</reference>
<comment type="caution">
    <text evidence="1">The sequence shown here is derived from an EMBL/GenBank/DDBJ whole genome shotgun (WGS) entry which is preliminary data.</text>
</comment>